<dbReference type="PANTHER" id="PTHR13715:SF99">
    <property type="entry name" value="INOSITOL 1,4,5-TRISPHOSPHATE RECEPTOR-LIKE PROTEIN A"/>
    <property type="match status" value="1"/>
</dbReference>
<protein>
    <submittedName>
        <fullName evidence="1">Uncharacterized protein</fullName>
    </submittedName>
</protein>
<name>A0A1X7SHA4_AMPQE</name>
<accession>A0A1X7SHA4</accession>
<reference evidence="1" key="1">
    <citation type="submission" date="2017-05" db="UniProtKB">
        <authorList>
            <consortium name="EnsemblMetazoa"/>
        </authorList>
    </citation>
    <scope>IDENTIFICATION</scope>
</reference>
<sequence length="240" mass="27112">LKERDPKEFRKKCKDIVVPVQESIQSFNNAISRVIPLLLHPNERISKEALALMKALLFSGNKEVQERLIKAAEQSREEKLFLNFKKRLEAASVNFKEIVELKAQLKKRKKLQHYSSASPPVSAKLTGRHASIGFESEAAVTYTSGKDVIILMEETVCAHKDEDPLLSNESIRISKASGAASLGLKSATELKRNTEYKLLSDILHHDALWIKLVLEVIGLMCDGQNRTLQDYLREQLDNYG</sequence>
<evidence type="ECO:0000313" key="1">
    <source>
        <dbReference type="EnsemblMetazoa" id="Aqu2.1.01477_001"/>
    </source>
</evidence>
<organism evidence="1">
    <name type="scientific">Amphimedon queenslandica</name>
    <name type="common">Sponge</name>
    <dbReference type="NCBI Taxonomy" id="400682"/>
    <lineage>
        <taxon>Eukaryota</taxon>
        <taxon>Metazoa</taxon>
        <taxon>Porifera</taxon>
        <taxon>Demospongiae</taxon>
        <taxon>Heteroscleromorpha</taxon>
        <taxon>Haplosclerida</taxon>
        <taxon>Niphatidae</taxon>
        <taxon>Amphimedon</taxon>
    </lineage>
</organism>
<dbReference type="OrthoDB" id="300855at2759"/>
<dbReference type="PANTHER" id="PTHR13715">
    <property type="entry name" value="RYANODINE RECEPTOR AND IP3 RECEPTOR"/>
    <property type="match status" value="1"/>
</dbReference>
<dbReference type="GO" id="GO:0006816">
    <property type="term" value="P:calcium ion transport"/>
    <property type="evidence" value="ECO:0007669"/>
    <property type="project" value="InterPro"/>
</dbReference>
<dbReference type="AlphaFoldDB" id="A0A1X7SHA4"/>
<proteinExistence type="predicted"/>
<dbReference type="InParanoid" id="A0A1X7SHA4"/>
<dbReference type="InterPro" id="IPR015925">
    <property type="entry name" value="Ryanodine_IP3_receptor"/>
</dbReference>
<dbReference type="EnsemblMetazoa" id="Aqu2.1.01477_001">
    <property type="protein sequence ID" value="Aqu2.1.01477_001"/>
    <property type="gene ID" value="Aqu2.1.01477"/>
</dbReference>